<sequence>MTPHFKDSNGVRMFVHAGEPQGRRLLDHEVQSSNELRIVLPLGSNVGAELVAALQGQQFSSAVGRILCGGAGHLSYHRMESTDKLCRPYDYGTPVVLDGYITFISGSIIIGRDTCGELLFHCHAGFIDRNGCQHGGHVLLNQLFVGSENLVIQLCLFDNVTYQLQPDGETHFTLFYPVLQEAI</sequence>
<organism evidence="1 2">
    <name type="scientific">Pseudomonas asturiensis</name>
    <dbReference type="NCBI Taxonomy" id="1190415"/>
    <lineage>
        <taxon>Bacteria</taxon>
        <taxon>Pseudomonadati</taxon>
        <taxon>Pseudomonadota</taxon>
        <taxon>Gammaproteobacteria</taxon>
        <taxon>Pseudomonadales</taxon>
        <taxon>Pseudomonadaceae</taxon>
        <taxon>Pseudomonas</taxon>
    </lineage>
</organism>
<accession>A0A1M7PUD6</accession>
<evidence type="ECO:0000313" key="1">
    <source>
        <dbReference type="EMBL" id="SHN21079.1"/>
    </source>
</evidence>
<dbReference type="SUPFAM" id="SSF117856">
    <property type="entry name" value="AF0104/ALDC/Ptd012-like"/>
    <property type="match status" value="1"/>
</dbReference>
<dbReference type="Proteomes" id="UP000183983">
    <property type="component" value="Unassembled WGS sequence"/>
</dbReference>
<dbReference type="Gene3D" id="3.30.1330.80">
    <property type="entry name" value="Hypothetical protein, similar to alpha- acetolactate decarboxylase, domain 2"/>
    <property type="match status" value="1"/>
</dbReference>
<protein>
    <recommendedName>
        <fullName evidence="3">PPC domain-containing protein</fullName>
    </recommendedName>
</protein>
<evidence type="ECO:0000313" key="2">
    <source>
        <dbReference type="Proteomes" id="UP000183983"/>
    </source>
</evidence>
<dbReference type="EMBL" id="FRDA01000013">
    <property type="protein sequence ID" value="SHN21079.1"/>
    <property type="molecule type" value="Genomic_DNA"/>
</dbReference>
<dbReference type="RefSeq" id="WP_073170027.1">
    <property type="nucleotide sequence ID" value="NZ_FRDA01000013.1"/>
</dbReference>
<gene>
    <name evidence="1" type="ORF">SAMN05216593_113132</name>
</gene>
<dbReference type="STRING" id="1190415.SAMN05216593_113132"/>
<evidence type="ECO:0008006" key="3">
    <source>
        <dbReference type="Google" id="ProtNLM"/>
    </source>
</evidence>
<proteinExistence type="predicted"/>
<reference evidence="1 2" key="1">
    <citation type="submission" date="2016-11" db="EMBL/GenBank/DDBJ databases">
        <authorList>
            <person name="Jaros S."/>
            <person name="Januszkiewicz K."/>
            <person name="Wedrychowicz H."/>
        </authorList>
    </citation>
    <scope>NUCLEOTIDE SEQUENCE [LARGE SCALE GENOMIC DNA]</scope>
    <source>
        <strain evidence="1 2">LMG 26898</strain>
    </source>
</reference>
<dbReference type="OrthoDB" id="8717211at2"/>
<name>A0A1M7PUD6_9PSED</name>
<dbReference type="AlphaFoldDB" id="A0A1M7PUD6"/>